<dbReference type="PANTHER" id="PTHR11439">
    <property type="entry name" value="GAG-POL-RELATED RETROTRANSPOSON"/>
    <property type="match status" value="1"/>
</dbReference>
<proteinExistence type="predicted"/>
<dbReference type="Pfam" id="PF07727">
    <property type="entry name" value="RVT_2"/>
    <property type="match status" value="1"/>
</dbReference>
<sequence length="150" mass="16857">MISKVKQYLDHLFTIKNLGVAKYFLGLEIARSSQSRAGIQSKYIRDIVKDVGMLDARSTTTPLPPGICFADDAGALLPHPNVYSRLVGRFLYLSFTRPSLSYACHQLIQYLQHPCQQHMDAALLLIRYLKGSLHKGLCFPSQSNLLNSLF</sequence>
<reference evidence="2" key="1">
    <citation type="submission" date="2020-06" db="EMBL/GenBank/DDBJ databases">
        <authorList>
            <person name="Li T."/>
            <person name="Hu X."/>
            <person name="Zhang T."/>
            <person name="Song X."/>
            <person name="Zhang H."/>
            <person name="Dai N."/>
            <person name="Sheng W."/>
            <person name="Hou X."/>
            <person name="Wei L."/>
        </authorList>
    </citation>
    <scope>NUCLEOTIDE SEQUENCE</scope>
    <source>
        <strain evidence="2">G02</strain>
        <tissue evidence="2">Leaf</tissue>
    </source>
</reference>
<evidence type="ECO:0000313" key="2">
    <source>
        <dbReference type="EMBL" id="KAL0340124.1"/>
    </source>
</evidence>
<feature type="domain" description="Reverse transcriptase Ty1/copia-type" evidence="1">
    <location>
        <begin position="1"/>
        <end position="63"/>
    </location>
</feature>
<dbReference type="AlphaFoldDB" id="A0AAW2N8N9"/>
<comment type="caution">
    <text evidence="2">The sequence shown here is derived from an EMBL/GenBank/DDBJ whole genome shotgun (WGS) entry which is preliminary data.</text>
</comment>
<dbReference type="PANTHER" id="PTHR11439:SF511">
    <property type="match status" value="1"/>
</dbReference>
<gene>
    <name evidence="2" type="ORF">Sradi_4529200</name>
</gene>
<evidence type="ECO:0000259" key="1">
    <source>
        <dbReference type="Pfam" id="PF07727"/>
    </source>
</evidence>
<name>A0AAW2N8N9_SESRA</name>
<dbReference type="InterPro" id="IPR013103">
    <property type="entry name" value="RVT_2"/>
</dbReference>
<dbReference type="EMBL" id="JACGWJ010000020">
    <property type="protein sequence ID" value="KAL0340124.1"/>
    <property type="molecule type" value="Genomic_DNA"/>
</dbReference>
<reference evidence="2" key="2">
    <citation type="journal article" date="2024" name="Plant">
        <title>Genomic evolution and insights into agronomic trait innovations of Sesamum species.</title>
        <authorList>
            <person name="Miao H."/>
            <person name="Wang L."/>
            <person name="Qu L."/>
            <person name="Liu H."/>
            <person name="Sun Y."/>
            <person name="Le M."/>
            <person name="Wang Q."/>
            <person name="Wei S."/>
            <person name="Zheng Y."/>
            <person name="Lin W."/>
            <person name="Duan Y."/>
            <person name="Cao H."/>
            <person name="Xiong S."/>
            <person name="Wang X."/>
            <person name="Wei L."/>
            <person name="Li C."/>
            <person name="Ma Q."/>
            <person name="Ju M."/>
            <person name="Zhao R."/>
            <person name="Li G."/>
            <person name="Mu C."/>
            <person name="Tian Q."/>
            <person name="Mei H."/>
            <person name="Zhang T."/>
            <person name="Gao T."/>
            <person name="Zhang H."/>
        </authorList>
    </citation>
    <scope>NUCLEOTIDE SEQUENCE</scope>
    <source>
        <strain evidence="2">G02</strain>
    </source>
</reference>
<accession>A0AAW2N8N9</accession>
<organism evidence="2">
    <name type="scientific">Sesamum radiatum</name>
    <name type="common">Black benniseed</name>
    <dbReference type="NCBI Taxonomy" id="300843"/>
    <lineage>
        <taxon>Eukaryota</taxon>
        <taxon>Viridiplantae</taxon>
        <taxon>Streptophyta</taxon>
        <taxon>Embryophyta</taxon>
        <taxon>Tracheophyta</taxon>
        <taxon>Spermatophyta</taxon>
        <taxon>Magnoliopsida</taxon>
        <taxon>eudicotyledons</taxon>
        <taxon>Gunneridae</taxon>
        <taxon>Pentapetalae</taxon>
        <taxon>asterids</taxon>
        <taxon>lamiids</taxon>
        <taxon>Lamiales</taxon>
        <taxon>Pedaliaceae</taxon>
        <taxon>Sesamum</taxon>
    </lineage>
</organism>
<protein>
    <recommendedName>
        <fullName evidence="1">Reverse transcriptase Ty1/copia-type domain-containing protein</fullName>
    </recommendedName>
</protein>